<dbReference type="PANTHER" id="PTHR32295">
    <property type="entry name" value="IQ-DOMAIN 5-RELATED"/>
    <property type="match status" value="1"/>
</dbReference>
<feature type="region of interest" description="Disordered" evidence="4">
    <location>
        <begin position="442"/>
        <end position="467"/>
    </location>
</feature>
<keyword evidence="7" id="KW-1185">Reference proteome</keyword>
<reference evidence="6" key="1">
    <citation type="submission" date="2024-03" db="EMBL/GenBank/DDBJ databases">
        <authorList>
            <consortium name="ELIXIR-Norway"/>
            <consortium name="Elixir Norway"/>
        </authorList>
    </citation>
    <scope>NUCLEOTIDE SEQUENCE</scope>
</reference>
<comment type="similarity">
    <text evidence="2">Belongs to the IQD family.</text>
</comment>
<dbReference type="PROSITE" id="PS50096">
    <property type="entry name" value="IQ"/>
    <property type="match status" value="2"/>
</dbReference>
<keyword evidence="1" id="KW-0112">Calmodulin-binding</keyword>
<evidence type="ECO:0000313" key="7">
    <source>
        <dbReference type="Proteomes" id="UP001497522"/>
    </source>
</evidence>
<dbReference type="Proteomes" id="UP001497522">
    <property type="component" value="Chromosome 18"/>
</dbReference>
<dbReference type="InterPro" id="IPR025064">
    <property type="entry name" value="DUF4005"/>
</dbReference>
<protein>
    <recommendedName>
        <fullName evidence="5">DUF4005 domain-containing protein</fullName>
    </recommendedName>
</protein>
<gene>
    <name evidence="6" type="ORF">CSSPJE1EN2_LOCUS11929</name>
</gene>
<organism evidence="6 7">
    <name type="scientific">Sphagnum jensenii</name>
    <dbReference type="NCBI Taxonomy" id="128206"/>
    <lineage>
        <taxon>Eukaryota</taxon>
        <taxon>Viridiplantae</taxon>
        <taxon>Streptophyta</taxon>
        <taxon>Embryophyta</taxon>
        <taxon>Bryophyta</taxon>
        <taxon>Sphagnophytina</taxon>
        <taxon>Sphagnopsida</taxon>
        <taxon>Sphagnales</taxon>
        <taxon>Sphagnaceae</taxon>
        <taxon>Sphagnum</taxon>
    </lineage>
</organism>
<dbReference type="InterPro" id="IPR000048">
    <property type="entry name" value="IQ_motif_EF-hand-BS"/>
</dbReference>
<dbReference type="Pfam" id="PF13178">
    <property type="entry name" value="DUF4005"/>
    <property type="match status" value="1"/>
</dbReference>
<feature type="domain" description="DUF4005" evidence="5">
    <location>
        <begin position="371"/>
        <end position="424"/>
    </location>
</feature>
<evidence type="ECO:0000256" key="4">
    <source>
        <dbReference type="SAM" id="MobiDB-lite"/>
    </source>
</evidence>
<dbReference type="PANTHER" id="PTHR32295:SF280">
    <property type="entry name" value="DUF4005 DOMAIN-CONTAINING PROTEIN"/>
    <property type="match status" value="1"/>
</dbReference>
<dbReference type="SMART" id="SM00015">
    <property type="entry name" value="IQ"/>
    <property type="match status" value="3"/>
</dbReference>
<evidence type="ECO:0000313" key="6">
    <source>
        <dbReference type="EMBL" id="CAK9869150.1"/>
    </source>
</evidence>
<evidence type="ECO:0000256" key="3">
    <source>
        <dbReference type="ARBA" id="ARBA00024378"/>
    </source>
</evidence>
<evidence type="ECO:0000256" key="1">
    <source>
        <dbReference type="ARBA" id="ARBA00022860"/>
    </source>
</evidence>
<name>A0ABP1B2D9_9BRYO</name>
<dbReference type="Pfam" id="PF00612">
    <property type="entry name" value="IQ"/>
    <property type="match status" value="1"/>
</dbReference>
<dbReference type="EMBL" id="OZ023719">
    <property type="protein sequence ID" value="CAK9869150.1"/>
    <property type="molecule type" value="Genomic_DNA"/>
</dbReference>
<accession>A0ABP1B2D9</accession>
<proteinExistence type="inferred from homology"/>
<comment type="subunit">
    <text evidence="3">Binds to multiple calmodulin (CaM) in the presence of Ca(2+) and CaM-like proteins.</text>
</comment>
<sequence length="467" mass="52746">MGASSKFFKTLVTMRRIVKSSTSSVEKDDNKKLQADGEKHRRWVLWKSSVGGGDTIVGKGEEMDKEDMKMIQCSKYSTLQTPFISPPPPLSQAVLLAHTSALCIQTSFRGFLARRALKALKGLVRLQALVRGHIVRQQAAITLRCMQALVRVQARVRAHRVRMSQQGQVVCQTIAQHHSCHQAELRNSKLGWCADSGTVHDLQAKLQQKQEGVIKRERALAYASSRQWRLDHAGENSRVYFDHPESETANTHWGWSWLERWMAARPWENRMLYQNGFAKEDDKTLKNHSPESYVNMPLPTTTALRTWKGSSINGSVHTPQTPSVIMQAQKLQVQKQQGQVLQRYDQQSSDVSTTSHHALHDCAVLAIIKSNIATGRSSFMATTKFAQAKARSQSAPKQHPSCSEEYNQARKNRFSFPMKLTTPVIPTSLKEDTLKLPPVHLRLNRSSSNSGELRAASYAESRRPRFR</sequence>
<dbReference type="Gene3D" id="1.20.5.190">
    <property type="match status" value="1"/>
</dbReference>
<evidence type="ECO:0000256" key="2">
    <source>
        <dbReference type="ARBA" id="ARBA00024341"/>
    </source>
</evidence>
<evidence type="ECO:0000259" key="5">
    <source>
        <dbReference type="Pfam" id="PF13178"/>
    </source>
</evidence>